<dbReference type="PANTHER" id="PTHR33446">
    <property type="entry name" value="PROTEIN TONB-RELATED"/>
    <property type="match status" value="1"/>
</dbReference>
<keyword evidence="3" id="KW-0813">Transport</keyword>
<dbReference type="InterPro" id="IPR051045">
    <property type="entry name" value="TonB-dependent_transducer"/>
</dbReference>
<comment type="subcellular location">
    <subcellularLocation>
        <location evidence="1">Cell inner membrane</location>
        <topology evidence="1">Single-pass membrane protein</topology>
        <orientation evidence="1">Periplasmic side</orientation>
    </subcellularLocation>
</comment>
<dbReference type="Pfam" id="PF13103">
    <property type="entry name" value="TonB_2"/>
    <property type="match status" value="1"/>
</dbReference>
<proteinExistence type="inferred from homology"/>
<evidence type="ECO:0000256" key="3">
    <source>
        <dbReference type="ARBA" id="ARBA00022448"/>
    </source>
</evidence>
<dbReference type="STRING" id="1977882.B9T28_01355"/>
<dbReference type="OrthoDB" id="6712115at2"/>
<comment type="similarity">
    <text evidence="2">Belongs to the TonB family.</text>
</comment>
<evidence type="ECO:0000256" key="9">
    <source>
        <dbReference type="ARBA" id="ARBA00023136"/>
    </source>
</evidence>
<dbReference type="PANTHER" id="PTHR33446:SF2">
    <property type="entry name" value="PROTEIN TONB"/>
    <property type="match status" value="1"/>
</dbReference>
<reference evidence="12 13" key="1">
    <citation type="submission" date="2017-04" db="EMBL/GenBank/DDBJ databases">
        <title>High diversity of culturable Acinetobacter species in natural soil and water ecosystems.</title>
        <authorList>
            <person name="Nemec A."/>
            <person name="Radolfova-Krizova L."/>
        </authorList>
    </citation>
    <scope>NUCLEOTIDE SEQUENCE [LARGE SCALE GENOMIC DNA]</scope>
    <source>
        <strain evidence="12 13">ANC 4999</strain>
    </source>
</reference>
<dbReference type="NCBIfam" id="TIGR01352">
    <property type="entry name" value="tonB_Cterm"/>
    <property type="match status" value="1"/>
</dbReference>
<keyword evidence="7" id="KW-0653">Protein transport</keyword>
<dbReference type="GO" id="GO:0098797">
    <property type="term" value="C:plasma membrane protein complex"/>
    <property type="evidence" value="ECO:0007669"/>
    <property type="project" value="TreeGrafter"/>
</dbReference>
<keyword evidence="10" id="KW-0732">Signal</keyword>
<keyword evidence="6" id="KW-0812">Transmembrane</keyword>
<dbReference type="EMBL" id="NEGB01000001">
    <property type="protein sequence ID" value="OTG67306.1"/>
    <property type="molecule type" value="Genomic_DNA"/>
</dbReference>
<dbReference type="InterPro" id="IPR037682">
    <property type="entry name" value="TonB_C"/>
</dbReference>
<comment type="caution">
    <text evidence="12">The sequence shown here is derived from an EMBL/GenBank/DDBJ whole genome shotgun (WGS) entry which is preliminary data.</text>
</comment>
<feature type="signal peptide" evidence="10">
    <location>
        <begin position="1"/>
        <end position="20"/>
    </location>
</feature>
<keyword evidence="4" id="KW-1003">Cell membrane</keyword>
<evidence type="ECO:0000256" key="2">
    <source>
        <dbReference type="ARBA" id="ARBA00006555"/>
    </source>
</evidence>
<gene>
    <name evidence="12" type="ORF">B9T28_01355</name>
</gene>
<dbReference type="PROSITE" id="PS52015">
    <property type="entry name" value="TONB_CTD"/>
    <property type="match status" value="1"/>
</dbReference>
<evidence type="ECO:0000256" key="5">
    <source>
        <dbReference type="ARBA" id="ARBA00022519"/>
    </source>
</evidence>
<protein>
    <submittedName>
        <fullName evidence="12">TonB-dependent receptor</fullName>
    </submittedName>
</protein>
<keyword evidence="5" id="KW-0997">Cell inner membrane</keyword>
<dbReference type="GO" id="GO:0031992">
    <property type="term" value="F:energy transducer activity"/>
    <property type="evidence" value="ECO:0007669"/>
    <property type="project" value="TreeGrafter"/>
</dbReference>
<evidence type="ECO:0000313" key="13">
    <source>
        <dbReference type="Proteomes" id="UP000242765"/>
    </source>
</evidence>
<evidence type="ECO:0000256" key="7">
    <source>
        <dbReference type="ARBA" id="ARBA00022927"/>
    </source>
</evidence>
<evidence type="ECO:0000256" key="8">
    <source>
        <dbReference type="ARBA" id="ARBA00022989"/>
    </source>
</evidence>
<keyword evidence="9" id="KW-0472">Membrane</keyword>
<name>A0A1Y3CNV5_9GAMM</name>
<feature type="domain" description="TonB C-terminal" evidence="11">
    <location>
        <begin position="153"/>
        <end position="249"/>
    </location>
</feature>
<dbReference type="InterPro" id="IPR006260">
    <property type="entry name" value="TonB/TolA_C"/>
</dbReference>
<dbReference type="AlphaFoldDB" id="A0A1Y3CNV5"/>
<dbReference type="GO" id="GO:0015031">
    <property type="term" value="P:protein transport"/>
    <property type="evidence" value="ECO:0007669"/>
    <property type="project" value="UniProtKB-KW"/>
</dbReference>
<evidence type="ECO:0000256" key="6">
    <source>
        <dbReference type="ARBA" id="ARBA00022692"/>
    </source>
</evidence>
<sequence>MNRTLYLAVLMCLPITALQSAPQQLPTINVQAENETPHLTTRIQWIKFPQLQYQSADLANQDRSAIVRVYADKTGNVIKSDIQESTGLKALDQKLVSAVRNAKVKPHIKDGAALDIIGFQTFTLKVDDSEDKRSNKNNCTYTFASKNWLKQENNKSVPFKYTQQPSLQLDESLLKGQDRLIKFKFKVNKHGEVSRVKLKKRSGINALDQHVIDAISNVKIITNRSYKTLWIYKKSTLNDEIQFKLDECR</sequence>
<evidence type="ECO:0000313" key="12">
    <source>
        <dbReference type="EMBL" id="OTG67306.1"/>
    </source>
</evidence>
<dbReference type="Pfam" id="PF03544">
    <property type="entry name" value="TonB_C"/>
    <property type="match status" value="1"/>
</dbReference>
<dbReference type="RefSeq" id="WP_086202164.1">
    <property type="nucleotide sequence ID" value="NZ_NEGB01000001.1"/>
</dbReference>
<dbReference type="SUPFAM" id="SSF74653">
    <property type="entry name" value="TolA/TonB C-terminal domain"/>
    <property type="match status" value="2"/>
</dbReference>
<keyword evidence="8" id="KW-1133">Transmembrane helix</keyword>
<evidence type="ECO:0000256" key="10">
    <source>
        <dbReference type="SAM" id="SignalP"/>
    </source>
</evidence>
<evidence type="ECO:0000256" key="4">
    <source>
        <dbReference type="ARBA" id="ARBA00022475"/>
    </source>
</evidence>
<organism evidence="12 13">
    <name type="scientific">Acinetobacter silvestris</name>
    <dbReference type="NCBI Taxonomy" id="1977882"/>
    <lineage>
        <taxon>Bacteria</taxon>
        <taxon>Pseudomonadati</taxon>
        <taxon>Pseudomonadota</taxon>
        <taxon>Gammaproteobacteria</taxon>
        <taxon>Moraxellales</taxon>
        <taxon>Moraxellaceae</taxon>
        <taxon>Acinetobacter</taxon>
    </lineage>
</organism>
<dbReference type="Gene3D" id="3.30.1150.10">
    <property type="match status" value="1"/>
</dbReference>
<keyword evidence="12" id="KW-0675">Receptor</keyword>
<evidence type="ECO:0000259" key="11">
    <source>
        <dbReference type="PROSITE" id="PS52015"/>
    </source>
</evidence>
<evidence type="ECO:0000256" key="1">
    <source>
        <dbReference type="ARBA" id="ARBA00004383"/>
    </source>
</evidence>
<dbReference type="Proteomes" id="UP000242765">
    <property type="component" value="Unassembled WGS sequence"/>
</dbReference>
<keyword evidence="13" id="KW-1185">Reference proteome</keyword>
<feature type="chain" id="PRO_5013119170" evidence="10">
    <location>
        <begin position="21"/>
        <end position="249"/>
    </location>
</feature>
<accession>A0A1Y3CNV5</accession>
<dbReference type="GO" id="GO:0055085">
    <property type="term" value="P:transmembrane transport"/>
    <property type="evidence" value="ECO:0007669"/>
    <property type="project" value="InterPro"/>
</dbReference>